<dbReference type="AlphaFoldDB" id="S4PDR6"/>
<protein>
    <submittedName>
        <fullName evidence="1">Uncharacterized protein</fullName>
    </submittedName>
</protein>
<organism evidence="1">
    <name type="scientific">Pararge aegeria</name>
    <name type="common">speckled wood butterfly</name>
    <dbReference type="NCBI Taxonomy" id="116150"/>
    <lineage>
        <taxon>Eukaryota</taxon>
        <taxon>Metazoa</taxon>
        <taxon>Ecdysozoa</taxon>
        <taxon>Arthropoda</taxon>
        <taxon>Hexapoda</taxon>
        <taxon>Insecta</taxon>
        <taxon>Pterygota</taxon>
        <taxon>Neoptera</taxon>
        <taxon>Endopterygota</taxon>
        <taxon>Lepidoptera</taxon>
        <taxon>Glossata</taxon>
        <taxon>Ditrysia</taxon>
        <taxon>Papilionoidea</taxon>
        <taxon>Nymphalidae</taxon>
        <taxon>Satyrinae</taxon>
        <taxon>Satyrini</taxon>
        <taxon>Parargina</taxon>
        <taxon>Pararge</taxon>
    </lineage>
</organism>
<sequence>MKCVVLRERTHNYLYISPDGFLLDIGIFSTFTPNVMNACSMCPALTLLVGCLLSKLLGSANATFSVRHHVHTINN</sequence>
<evidence type="ECO:0000313" key="1">
    <source>
        <dbReference type="EMBL" id="JAA90666.1"/>
    </source>
</evidence>
<reference evidence="1" key="2">
    <citation type="submission" date="2013-05" db="EMBL/GenBank/DDBJ databases">
        <authorList>
            <person name="Carter J.-M."/>
            <person name="Baker S.C."/>
            <person name="Pink R."/>
            <person name="Carter D.R.F."/>
            <person name="Collins A."/>
            <person name="Tomlin J."/>
            <person name="Gibbs M."/>
            <person name="Breuker C.J."/>
        </authorList>
    </citation>
    <scope>NUCLEOTIDE SEQUENCE</scope>
    <source>
        <tissue evidence="1">Ovary</tissue>
    </source>
</reference>
<reference evidence="1" key="1">
    <citation type="journal article" date="2013" name="BMC Genomics">
        <title>Unscrambling butterfly oogenesis.</title>
        <authorList>
            <person name="Carter J.M."/>
            <person name="Baker S.C."/>
            <person name="Pink R."/>
            <person name="Carter D.R."/>
            <person name="Collins A."/>
            <person name="Tomlin J."/>
            <person name="Gibbs M."/>
            <person name="Breuker C.J."/>
        </authorList>
    </citation>
    <scope>NUCLEOTIDE SEQUENCE</scope>
    <source>
        <tissue evidence="1">Ovary</tissue>
    </source>
</reference>
<dbReference type="EMBL" id="GAIX01001894">
    <property type="protein sequence ID" value="JAA90666.1"/>
    <property type="molecule type" value="Transcribed_RNA"/>
</dbReference>
<proteinExistence type="predicted"/>
<name>S4PDR6_9NEOP</name>
<feature type="non-terminal residue" evidence="1">
    <location>
        <position position="75"/>
    </location>
</feature>
<accession>S4PDR6</accession>